<protein>
    <recommendedName>
        <fullName evidence="12">Tumor necrosis factor receptor superfamily member 4</fullName>
    </recommendedName>
    <alternativeName>
        <fullName evidence="13">OX40 antigen</fullName>
    </alternativeName>
    <alternativeName>
        <fullName evidence="14">OX40L receptor</fullName>
    </alternativeName>
</protein>
<reference evidence="21" key="1">
    <citation type="submission" date="2025-08" db="UniProtKB">
        <authorList>
            <consortium name="RefSeq"/>
        </authorList>
    </citation>
    <scope>IDENTIFICATION</scope>
    <source>
        <tissue evidence="21">Leukocyte</tissue>
    </source>
</reference>
<comment type="function">
    <text evidence="10">Receptor for TNFSF4/OX40L/GP34. Is a costimulatory molecule implicated in long-term T-cell immunity.</text>
</comment>
<dbReference type="GeneID" id="109681039"/>
<evidence type="ECO:0000256" key="1">
    <source>
        <dbReference type="ARBA" id="ARBA00004479"/>
    </source>
</evidence>
<dbReference type="GO" id="GO:0006954">
    <property type="term" value="P:inflammatory response"/>
    <property type="evidence" value="ECO:0007669"/>
    <property type="project" value="InterPro"/>
</dbReference>
<feature type="signal peptide" evidence="18">
    <location>
        <begin position="1"/>
        <end position="23"/>
    </location>
</feature>
<dbReference type="PANTHER" id="PTHR47881:SF1">
    <property type="entry name" value="TUMOR NECROSIS FACTOR RECEPTOR SUPERFAMILY MEMBER 4"/>
    <property type="match status" value="1"/>
</dbReference>
<evidence type="ECO:0000256" key="3">
    <source>
        <dbReference type="ARBA" id="ARBA00022729"/>
    </source>
</evidence>
<evidence type="ECO:0000256" key="11">
    <source>
        <dbReference type="ARBA" id="ARBA00063202"/>
    </source>
</evidence>
<sequence length="282" mass="30247">MRMCVEAWRPTALLLGLVLGAVAKLNCVGDTYPNGLRCCHDCQPGSGMVSRCDFARDTVCHPCEPGFYNDAVNYEPCKQCTRCNQGSGSELKQNCTPTQDTVCHCKPGTQPRGDGYKRGVDCVPCPPGHFSPGNNQVCKPWTNCTSAGKQTARPASTSSDSVCEERRSPQATLPWETQGPTAKSTAATPTTARSTIAQPTTVWPRTSLGPSAPPSEVPRGSTLVTILGVGLGLLAPLVSLLALYLLRRAWKWPDALKPSGGNSFRTPIQEEQADMHFTLAKI</sequence>
<dbReference type="PROSITE" id="PS00652">
    <property type="entry name" value="TNFR_NGFR_1"/>
    <property type="match status" value="1"/>
</dbReference>
<dbReference type="CDD" id="cd13406">
    <property type="entry name" value="TNFRSF4"/>
    <property type="match status" value="1"/>
</dbReference>
<dbReference type="FunFam" id="2.10.50.10:FF:000038">
    <property type="entry name" value="Tumor necrosis factor receptor superfamily member 4"/>
    <property type="match status" value="1"/>
</dbReference>
<comment type="caution">
    <text evidence="15">Lacks conserved residue(s) required for the propagation of feature annotation.</text>
</comment>
<dbReference type="InterPro" id="IPR034022">
    <property type="entry name" value="TNFRSF4_N"/>
</dbReference>
<dbReference type="GO" id="GO:0005031">
    <property type="term" value="F:tumor necrosis factor receptor activity"/>
    <property type="evidence" value="ECO:0007669"/>
    <property type="project" value="InterPro"/>
</dbReference>
<dbReference type="Gene3D" id="2.10.50.10">
    <property type="entry name" value="Tumor Necrosis Factor Receptor, subunit A, domain 2"/>
    <property type="match status" value="2"/>
</dbReference>
<feature type="transmembrane region" description="Helical" evidence="17">
    <location>
        <begin position="223"/>
        <end position="246"/>
    </location>
</feature>
<dbReference type="GO" id="GO:0009897">
    <property type="term" value="C:external side of plasma membrane"/>
    <property type="evidence" value="ECO:0007669"/>
    <property type="project" value="TreeGrafter"/>
</dbReference>
<keyword evidence="8 21" id="KW-0675">Receptor</keyword>
<dbReference type="RefSeq" id="XP_020011218.1">
    <property type="nucleotide sequence ID" value="XM_020155629.1"/>
</dbReference>
<evidence type="ECO:0000256" key="7">
    <source>
        <dbReference type="ARBA" id="ARBA00023157"/>
    </source>
</evidence>
<evidence type="ECO:0000256" key="16">
    <source>
        <dbReference type="SAM" id="MobiDB-lite"/>
    </source>
</evidence>
<dbReference type="AlphaFoldDB" id="A0A8B7TUH9"/>
<evidence type="ECO:0000256" key="6">
    <source>
        <dbReference type="ARBA" id="ARBA00023136"/>
    </source>
</evidence>
<dbReference type="OrthoDB" id="9950067at2759"/>
<keyword evidence="20" id="KW-1185">Reference proteome</keyword>
<keyword evidence="6 17" id="KW-0472">Membrane</keyword>
<evidence type="ECO:0000256" key="12">
    <source>
        <dbReference type="ARBA" id="ARBA00072143"/>
    </source>
</evidence>
<evidence type="ECO:0000256" key="5">
    <source>
        <dbReference type="ARBA" id="ARBA00022989"/>
    </source>
</evidence>
<evidence type="ECO:0000256" key="8">
    <source>
        <dbReference type="ARBA" id="ARBA00023170"/>
    </source>
</evidence>
<feature type="chain" id="PRO_5034761041" description="Tumor necrosis factor receptor superfamily member 4" evidence="18">
    <location>
        <begin position="24"/>
        <end position="282"/>
    </location>
</feature>
<evidence type="ECO:0000256" key="9">
    <source>
        <dbReference type="ARBA" id="ARBA00023180"/>
    </source>
</evidence>
<name>A0A8B7TUH9_CASCN</name>
<dbReference type="Proteomes" id="UP001732720">
    <property type="component" value="Chromosome 7"/>
</dbReference>
<evidence type="ECO:0000256" key="14">
    <source>
        <dbReference type="ARBA" id="ARBA00082647"/>
    </source>
</evidence>
<dbReference type="FunFam" id="2.10.50.10:FF:000026">
    <property type="entry name" value="Tumor necrosis factor receptor superfamily member 4"/>
    <property type="match status" value="1"/>
</dbReference>
<evidence type="ECO:0000256" key="15">
    <source>
        <dbReference type="PROSITE-ProRule" id="PRU00206"/>
    </source>
</evidence>
<evidence type="ECO:0000256" key="4">
    <source>
        <dbReference type="ARBA" id="ARBA00022737"/>
    </source>
</evidence>
<feature type="compositionally biased region" description="Polar residues" evidence="16">
    <location>
        <begin position="147"/>
        <end position="161"/>
    </location>
</feature>
<comment type="subunit">
    <text evidence="11">Interacts with TRAF2, TRAF3 and TRAF5.</text>
</comment>
<dbReference type="InterPro" id="IPR001368">
    <property type="entry name" value="TNFR/NGFR_Cys_rich_reg"/>
</dbReference>
<dbReference type="PROSITE" id="PS50050">
    <property type="entry name" value="TNFR_NGFR_2"/>
    <property type="match status" value="1"/>
</dbReference>
<evidence type="ECO:0000259" key="19">
    <source>
        <dbReference type="PROSITE" id="PS50050"/>
    </source>
</evidence>
<dbReference type="SUPFAM" id="SSF57586">
    <property type="entry name" value="TNF receptor-like"/>
    <property type="match status" value="3"/>
</dbReference>
<feature type="compositionally biased region" description="Low complexity" evidence="16">
    <location>
        <begin position="180"/>
        <end position="194"/>
    </location>
</feature>
<feature type="region of interest" description="Disordered" evidence="16">
    <location>
        <begin position="147"/>
        <end position="194"/>
    </location>
</feature>
<evidence type="ECO:0000313" key="21">
    <source>
        <dbReference type="RefSeq" id="XP_020011218.1"/>
    </source>
</evidence>
<dbReference type="SMART" id="SM00208">
    <property type="entry name" value="TNFR"/>
    <property type="match status" value="3"/>
</dbReference>
<evidence type="ECO:0000256" key="10">
    <source>
        <dbReference type="ARBA" id="ARBA00054481"/>
    </source>
</evidence>
<evidence type="ECO:0000256" key="2">
    <source>
        <dbReference type="ARBA" id="ARBA00022692"/>
    </source>
</evidence>
<dbReference type="SMART" id="SM01411">
    <property type="entry name" value="Ephrin_rec_like"/>
    <property type="match status" value="2"/>
</dbReference>
<evidence type="ECO:0000256" key="18">
    <source>
        <dbReference type="SAM" id="SignalP"/>
    </source>
</evidence>
<dbReference type="RefSeq" id="XP_020011218.1">
    <property type="nucleotide sequence ID" value="XM_020155629.2"/>
</dbReference>
<keyword evidence="2 17" id="KW-0812">Transmembrane</keyword>
<feature type="repeat" description="TNFR-Cys" evidence="15">
    <location>
        <begin position="62"/>
        <end position="103"/>
    </location>
</feature>
<proteinExistence type="predicted"/>
<keyword evidence="3 18" id="KW-0732">Signal</keyword>
<evidence type="ECO:0000313" key="20">
    <source>
        <dbReference type="Proteomes" id="UP001732720"/>
    </source>
</evidence>
<evidence type="ECO:0000256" key="17">
    <source>
        <dbReference type="SAM" id="Phobius"/>
    </source>
</evidence>
<comment type="subcellular location">
    <subcellularLocation>
        <location evidence="1">Membrane</location>
        <topology evidence="1">Single-pass type I membrane protein</topology>
    </subcellularLocation>
</comment>
<gene>
    <name evidence="21" type="primary">Tnfrsf4</name>
</gene>
<evidence type="ECO:0000256" key="13">
    <source>
        <dbReference type="ARBA" id="ARBA00080262"/>
    </source>
</evidence>
<dbReference type="CTD" id="7293"/>
<keyword evidence="9" id="KW-0325">Glycoprotein</keyword>
<dbReference type="PANTHER" id="PTHR47881">
    <property type="entry name" value="TUMOR NECROSIS FACTOR RECEPTOR SUBFAMILY MEMBER 4"/>
    <property type="match status" value="1"/>
</dbReference>
<feature type="domain" description="TNFR-Cys" evidence="19">
    <location>
        <begin position="62"/>
        <end position="103"/>
    </location>
</feature>
<dbReference type="InterPro" id="IPR020445">
    <property type="entry name" value="TNFR_4"/>
</dbReference>
<accession>A0A8B7TUH9</accession>
<keyword evidence="4" id="KW-0677">Repeat</keyword>
<keyword evidence="7" id="KW-1015">Disulfide bond</keyword>
<dbReference type="Pfam" id="PF00020">
    <property type="entry name" value="TNFR_c6"/>
    <property type="match status" value="2"/>
</dbReference>
<organism evidence="21">
    <name type="scientific">Castor canadensis</name>
    <name type="common">American beaver</name>
    <dbReference type="NCBI Taxonomy" id="51338"/>
    <lineage>
        <taxon>Eukaryota</taxon>
        <taxon>Metazoa</taxon>
        <taxon>Chordata</taxon>
        <taxon>Craniata</taxon>
        <taxon>Vertebrata</taxon>
        <taxon>Euteleostomi</taxon>
        <taxon>Mammalia</taxon>
        <taxon>Eutheria</taxon>
        <taxon>Euarchontoglires</taxon>
        <taxon>Glires</taxon>
        <taxon>Rodentia</taxon>
        <taxon>Castorimorpha</taxon>
        <taxon>Castoridae</taxon>
        <taxon>Castor</taxon>
    </lineage>
</organism>
<dbReference type="KEGG" id="ccan:109681039"/>
<keyword evidence="5 17" id="KW-1133">Transmembrane helix</keyword>